<sequence>MSMPSALASREAALALMQSTSLARLAAEAVEALILSGELGPGARLNEALLAQRLGVSRGPLREALRLLEEGGLVRQEKNRGAFVREIPLAEAAELYELRAGLDAAAGRLLATRIGAEQLAELRALTAAMRSVGEAEVDRFHELNLAFHERLVVLAGNAALLETYRRTTRLLALFRRRNLLAPRAIPHFAEEHAAIVEHLAAGDAAGCAEALFRHAEGGRARMLADGELAAR</sequence>
<dbReference type="Gene3D" id="1.10.10.10">
    <property type="entry name" value="Winged helix-like DNA-binding domain superfamily/Winged helix DNA-binding domain"/>
    <property type="match status" value="1"/>
</dbReference>
<gene>
    <name evidence="5" type="ORF">CKO43_17515</name>
</gene>
<dbReference type="SMART" id="SM00345">
    <property type="entry name" value="HTH_GNTR"/>
    <property type="match status" value="1"/>
</dbReference>
<evidence type="ECO:0000313" key="6">
    <source>
        <dbReference type="Proteomes" id="UP001041814"/>
    </source>
</evidence>
<keyword evidence="1" id="KW-0805">Transcription regulation</keyword>
<keyword evidence="2" id="KW-0238">DNA-binding</keyword>
<dbReference type="EMBL" id="NRRU01000072">
    <property type="protein sequence ID" value="MBK1714571.1"/>
    <property type="molecule type" value="Genomic_DNA"/>
</dbReference>
<dbReference type="InterPro" id="IPR000524">
    <property type="entry name" value="Tscrpt_reg_HTH_GntR"/>
</dbReference>
<evidence type="ECO:0000256" key="2">
    <source>
        <dbReference type="ARBA" id="ARBA00023125"/>
    </source>
</evidence>
<proteinExistence type="predicted"/>
<dbReference type="InterPro" id="IPR036388">
    <property type="entry name" value="WH-like_DNA-bd_sf"/>
</dbReference>
<keyword evidence="6" id="KW-1185">Reference proteome</keyword>
<dbReference type="PROSITE" id="PS50949">
    <property type="entry name" value="HTH_GNTR"/>
    <property type="match status" value="1"/>
</dbReference>
<dbReference type="Proteomes" id="UP001041814">
    <property type="component" value="Unassembled WGS sequence"/>
</dbReference>
<dbReference type="PANTHER" id="PTHR43537:SF5">
    <property type="entry name" value="UXU OPERON TRANSCRIPTIONAL REGULATOR"/>
    <property type="match status" value="1"/>
</dbReference>
<organism evidence="5 6">
    <name type="scientific">Rubrivivax gelatinosus</name>
    <name type="common">Rhodocyclus gelatinosus</name>
    <name type="synonym">Rhodopseudomonas gelatinosa</name>
    <dbReference type="NCBI Taxonomy" id="28068"/>
    <lineage>
        <taxon>Bacteria</taxon>
        <taxon>Pseudomonadati</taxon>
        <taxon>Pseudomonadota</taxon>
        <taxon>Betaproteobacteria</taxon>
        <taxon>Burkholderiales</taxon>
        <taxon>Sphaerotilaceae</taxon>
        <taxon>Rubrivivax</taxon>
    </lineage>
</organism>
<dbReference type="SUPFAM" id="SSF46785">
    <property type="entry name" value="Winged helix' DNA-binding domain"/>
    <property type="match status" value="1"/>
</dbReference>
<reference evidence="5" key="2">
    <citation type="journal article" date="2020" name="Microorganisms">
        <title>Osmotic Adaptation and Compatible Solute Biosynthesis of Phototrophic Bacteria as Revealed from Genome Analyses.</title>
        <authorList>
            <person name="Imhoff J.F."/>
            <person name="Rahn T."/>
            <person name="Kunzel S."/>
            <person name="Keller A."/>
            <person name="Neulinger S.C."/>
        </authorList>
    </citation>
    <scope>NUCLEOTIDE SEQUENCE</scope>
    <source>
        <strain evidence="5">IM 151</strain>
    </source>
</reference>
<protein>
    <recommendedName>
        <fullName evidence="4">HTH gntR-type domain-containing protein</fullName>
    </recommendedName>
</protein>
<evidence type="ECO:0000313" key="5">
    <source>
        <dbReference type="EMBL" id="MBK1714571.1"/>
    </source>
</evidence>
<keyword evidence="3" id="KW-0804">Transcription</keyword>
<evidence type="ECO:0000256" key="3">
    <source>
        <dbReference type="ARBA" id="ARBA00023163"/>
    </source>
</evidence>
<dbReference type="SUPFAM" id="SSF48008">
    <property type="entry name" value="GntR ligand-binding domain-like"/>
    <property type="match status" value="1"/>
</dbReference>
<dbReference type="SMART" id="SM00895">
    <property type="entry name" value="FCD"/>
    <property type="match status" value="1"/>
</dbReference>
<accession>A0ABS1DZI0</accession>
<dbReference type="CDD" id="cd07377">
    <property type="entry name" value="WHTH_GntR"/>
    <property type="match status" value="1"/>
</dbReference>
<comment type="caution">
    <text evidence="5">The sequence shown here is derived from an EMBL/GenBank/DDBJ whole genome shotgun (WGS) entry which is preliminary data.</text>
</comment>
<name>A0ABS1DZI0_RUBGE</name>
<evidence type="ECO:0000256" key="1">
    <source>
        <dbReference type="ARBA" id="ARBA00023015"/>
    </source>
</evidence>
<reference evidence="5" key="1">
    <citation type="submission" date="2017-08" db="EMBL/GenBank/DDBJ databases">
        <authorList>
            <person name="Imhoff J.F."/>
            <person name="Rahn T."/>
            <person name="Kuenzel S."/>
            <person name="Neulinger S.C."/>
        </authorList>
    </citation>
    <scope>NUCLEOTIDE SEQUENCE</scope>
    <source>
        <strain evidence="5">IM 151</strain>
    </source>
</reference>
<evidence type="ECO:0000259" key="4">
    <source>
        <dbReference type="PROSITE" id="PS50949"/>
    </source>
</evidence>
<dbReference type="InterPro" id="IPR011711">
    <property type="entry name" value="GntR_C"/>
</dbReference>
<dbReference type="Pfam" id="PF07729">
    <property type="entry name" value="FCD"/>
    <property type="match status" value="1"/>
</dbReference>
<dbReference type="PANTHER" id="PTHR43537">
    <property type="entry name" value="TRANSCRIPTIONAL REGULATOR, GNTR FAMILY"/>
    <property type="match status" value="1"/>
</dbReference>
<dbReference type="InterPro" id="IPR008920">
    <property type="entry name" value="TF_FadR/GntR_C"/>
</dbReference>
<dbReference type="Pfam" id="PF00392">
    <property type="entry name" value="GntR"/>
    <property type="match status" value="1"/>
</dbReference>
<dbReference type="InterPro" id="IPR036390">
    <property type="entry name" value="WH_DNA-bd_sf"/>
</dbReference>
<dbReference type="RefSeq" id="WP_200379400.1">
    <property type="nucleotide sequence ID" value="NZ_NRRU01000072.1"/>
</dbReference>
<dbReference type="Gene3D" id="1.20.120.530">
    <property type="entry name" value="GntR ligand-binding domain-like"/>
    <property type="match status" value="1"/>
</dbReference>
<feature type="domain" description="HTH gntR-type" evidence="4">
    <location>
        <begin position="20"/>
        <end position="87"/>
    </location>
</feature>